<evidence type="ECO:0000313" key="1">
    <source>
        <dbReference type="EMBL" id="KAF0928750.1"/>
    </source>
</evidence>
<accession>A0A6G1EVT0</accession>
<gene>
    <name evidence="1" type="ORF">E2562_010630</name>
</gene>
<proteinExistence type="predicted"/>
<reference evidence="1 2" key="1">
    <citation type="submission" date="2019-11" db="EMBL/GenBank/DDBJ databases">
        <title>Whole genome sequence of Oryza granulata.</title>
        <authorList>
            <person name="Li W."/>
        </authorList>
    </citation>
    <scope>NUCLEOTIDE SEQUENCE [LARGE SCALE GENOMIC DNA]</scope>
    <source>
        <strain evidence="2">cv. Menghai</strain>
        <tissue evidence="1">Leaf</tissue>
    </source>
</reference>
<evidence type="ECO:0000313" key="2">
    <source>
        <dbReference type="Proteomes" id="UP000479710"/>
    </source>
</evidence>
<comment type="caution">
    <text evidence="1">The sequence shown here is derived from an EMBL/GenBank/DDBJ whole genome shotgun (WGS) entry which is preliminary data.</text>
</comment>
<keyword evidence="2" id="KW-1185">Reference proteome</keyword>
<dbReference type="EMBL" id="SPHZ02000002">
    <property type="protein sequence ID" value="KAF0928750.1"/>
    <property type="molecule type" value="Genomic_DNA"/>
</dbReference>
<dbReference type="Proteomes" id="UP000479710">
    <property type="component" value="Unassembled WGS sequence"/>
</dbReference>
<name>A0A6G1EVT0_9ORYZ</name>
<dbReference type="AlphaFoldDB" id="A0A6G1EVT0"/>
<protein>
    <submittedName>
        <fullName evidence="1">Uncharacterized protein</fullName>
    </submittedName>
</protein>
<sequence>MPPGPIVVGLPAGGPAVPSSPPVKGCYKPVQSNEQNRSLHTRNVNGLKSLATSPFRDSTGNAFELKENPKIPEALQAGFPNVVDVAQHPVVTLSWRRGLSGDNKSNDR</sequence>
<organism evidence="1 2">
    <name type="scientific">Oryza meyeriana var. granulata</name>
    <dbReference type="NCBI Taxonomy" id="110450"/>
    <lineage>
        <taxon>Eukaryota</taxon>
        <taxon>Viridiplantae</taxon>
        <taxon>Streptophyta</taxon>
        <taxon>Embryophyta</taxon>
        <taxon>Tracheophyta</taxon>
        <taxon>Spermatophyta</taxon>
        <taxon>Magnoliopsida</taxon>
        <taxon>Liliopsida</taxon>
        <taxon>Poales</taxon>
        <taxon>Poaceae</taxon>
        <taxon>BOP clade</taxon>
        <taxon>Oryzoideae</taxon>
        <taxon>Oryzeae</taxon>
        <taxon>Oryzinae</taxon>
        <taxon>Oryza</taxon>
        <taxon>Oryza meyeriana</taxon>
    </lineage>
</organism>